<feature type="region of interest" description="Disordered" evidence="1">
    <location>
        <begin position="122"/>
        <end position="142"/>
    </location>
</feature>
<feature type="compositionally biased region" description="Basic and acidic residues" evidence="1">
    <location>
        <begin position="213"/>
        <end position="222"/>
    </location>
</feature>
<feature type="region of interest" description="Disordered" evidence="1">
    <location>
        <begin position="1"/>
        <end position="20"/>
    </location>
</feature>
<dbReference type="EMBL" id="CAFBLR010000252">
    <property type="protein sequence ID" value="CAB4885652.1"/>
    <property type="molecule type" value="Genomic_DNA"/>
</dbReference>
<accession>A0A6J7EQ14</accession>
<feature type="compositionally biased region" description="Low complexity" evidence="1">
    <location>
        <begin position="126"/>
        <end position="140"/>
    </location>
</feature>
<feature type="region of interest" description="Disordered" evidence="1">
    <location>
        <begin position="194"/>
        <end position="222"/>
    </location>
</feature>
<gene>
    <name evidence="2" type="ORF">UFOPK3417_01889</name>
</gene>
<name>A0A6J7EQ14_9ZZZZ</name>
<organism evidence="2">
    <name type="scientific">freshwater metagenome</name>
    <dbReference type="NCBI Taxonomy" id="449393"/>
    <lineage>
        <taxon>unclassified sequences</taxon>
        <taxon>metagenomes</taxon>
        <taxon>ecological metagenomes</taxon>
    </lineage>
</organism>
<evidence type="ECO:0000256" key="1">
    <source>
        <dbReference type="SAM" id="MobiDB-lite"/>
    </source>
</evidence>
<proteinExistence type="predicted"/>
<evidence type="ECO:0000313" key="2">
    <source>
        <dbReference type="EMBL" id="CAB4885652.1"/>
    </source>
</evidence>
<reference evidence="2" key="1">
    <citation type="submission" date="2020-05" db="EMBL/GenBank/DDBJ databases">
        <authorList>
            <person name="Chiriac C."/>
            <person name="Salcher M."/>
            <person name="Ghai R."/>
            <person name="Kavagutti S V."/>
        </authorList>
    </citation>
    <scope>NUCLEOTIDE SEQUENCE</scope>
</reference>
<dbReference type="AlphaFoldDB" id="A0A6J7EQ14"/>
<protein>
    <submittedName>
        <fullName evidence="2">Unannotated protein</fullName>
    </submittedName>
</protein>
<sequence>MMTMSQNDGMYAPPAADGPNRQQIWGTLPDSRTWFAKILPAPRRPGNRSTWSVIRAPAESMSQKMGTSWRSAYSVTRIIFSTVRAPHEPAFTVGSFATTHTVRPSTRPTPVTTPSAGRSAAIVLESRPSSTNDPSSSSNARRSRTNSLFWRASFSPSRWRLPEAALCLRCSNSSVTLSPFVRWNDGSAPAVPGWTPPLAVGDTADAVSGTAPRGDRSHDDWGRVQEVTF</sequence>